<keyword evidence="3" id="KW-1185">Reference proteome</keyword>
<organism evidence="2 3">
    <name type="scientific">Trametes coccinea (strain BRFM310)</name>
    <name type="common">Pycnoporus coccineus</name>
    <dbReference type="NCBI Taxonomy" id="1353009"/>
    <lineage>
        <taxon>Eukaryota</taxon>
        <taxon>Fungi</taxon>
        <taxon>Dikarya</taxon>
        <taxon>Basidiomycota</taxon>
        <taxon>Agaricomycotina</taxon>
        <taxon>Agaricomycetes</taxon>
        <taxon>Polyporales</taxon>
        <taxon>Polyporaceae</taxon>
        <taxon>Trametes</taxon>
    </lineage>
</organism>
<evidence type="ECO:0000313" key="2">
    <source>
        <dbReference type="EMBL" id="OSC96514.1"/>
    </source>
</evidence>
<dbReference type="Proteomes" id="UP000193067">
    <property type="component" value="Unassembled WGS sequence"/>
</dbReference>
<name>A0A1Y2I5U3_TRAC3</name>
<proteinExistence type="predicted"/>
<dbReference type="AlphaFoldDB" id="A0A1Y2I5U3"/>
<evidence type="ECO:0000313" key="3">
    <source>
        <dbReference type="Proteomes" id="UP000193067"/>
    </source>
</evidence>
<sequence length="59" mass="5777">MVAAASTFARLLAVSAVALAAVSGAFATPLAAPENAAAVEPAGSEANLPHEDWIVSGGW</sequence>
<keyword evidence="1" id="KW-0732">Signal</keyword>
<feature type="chain" id="PRO_5012146837" evidence="1">
    <location>
        <begin position="28"/>
        <end position="59"/>
    </location>
</feature>
<dbReference type="EMBL" id="KZ084178">
    <property type="protein sequence ID" value="OSC96514.1"/>
    <property type="molecule type" value="Genomic_DNA"/>
</dbReference>
<protein>
    <submittedName>
        <fullName evidence="2">Uncharacterized protein</fullName>
    </submittedName>
</protein>
<gene>
    <name evidence="2" type="ORF">PYCCODRAFT_1441010</name>
</gene>
<evidence type="ECO:0000256" key="1">
    <source>
        <dbReference type="SAM" id="SignalP"/>
    </source>
</evidence>
<feature type="signal peptide" evidence="1">
    <location>
        <begin position="1"/>
        <end position="27"/>
    </location>
</feature>
<accession>A0A1Y2I5U3</accession>
<reference evidence="2 3" key="1">
    <citation type="journal article" date="2015" name="Biotechnol. Biofuels">
        <title>Enhanced degradation of softwood versus hardwood by the white-rot fungus Pycnoporus coccineus.</title>
        <authorList>
            <person name="Couturier M."/>
            <person name="Navarro D."/>
            <person name="Chevret D."/>
            <person name="Henrissat B."/>
            <person name="Piumi F."/>
            <person name="Ruiz-Duenas F.J."/>
            <person name="Martinez A.T."/>
            <person name="Grigoriev I.V."/>
            <person name="Riley R."/>
            <person name="Lipzen A."/>
            <person name="Berrin J.G."/>
            <person name="Master E.R."/>
            <person name="Rosso M.N."/>
        </authorList>
    </citation>
    <scope>NUCLEOTIDE SEQUENCE [LARGE SCALE GENOMIC DNA]</scope>
    <source>
        <strain evidence="2 3">BRFM310</strain>
    </source>
</reference>